<feature type="region of interest" description="Disordered" evidence="1">
    <location>
        <begin position="1"/>
        <end position="41"/>
    </location>
</feature>
<proteinExistence type="predicted"/>
<evidence type="ECO:0000313" key="3">
    <source>
        <dbReference type="Proteomes" id="UP000010411"/>
    </source>
</evidence>
<sequence length="326" mass="35680">DQPPPTRTRNTSSLPELEGAAELKGRGIWGRGGGGETPVGWSVRGERIVQDRRQFARSREHRPVTGVHLDQPPPVTLQRLGHGGQELVPVQQALDVRGRKLARRALQDGGLGECGTRMGRRPGDDAVDLLIGEPLLRVVGRAHARPDPTVLGDRLPYGAARPARQERLPVDRDVRVDEDHMRQPVADPLGGLAHGDARVTVPDQDDVPQIEALHLVHDVPHMGLLPGGHPLLLGEPGQCERMDAMAELPQLHGHFVPRPRTQPGTRHQHEMSHDRTVARGSDNRPAGGTSAVLRGEHRAGSIRRVGGVPRVFLVRPLRPYPLHMLQ</sequence>
<feature type="region of interest" description="Disordered" evidence="1">
    <location>
        <begin position="260"/>
        <end position="297"/>
    </location>
</feature>
<evidence type="ECO:0000256" key="1">
    <source>
        <dbReference type="SAM" id="MobiDB-lite"/>
    </source>
</evidence>
<dbReference type="AlphaFoldDB" id="L1KN11"/>
<evidence type="ECO:0000313" key="2">
    <source>
        <dbReference type="EMBL" id="EKX61992.1"/>
    </source>
</evidence>
<feature type="compositionally biased region" description="Basic and acidic residues" evidence="1">
    <location>
        <begin position="267"/>
        <end position="277"/>
    </location>
</feature>
<gene>
    <name evidence="2" type="ORF">STRIP9103_08931</name>
</gene>
<dbReference type="Proteomes" id="UP000010411">
    <property type="component" value="Unassembled WGS sequence"/>
</dbReference>
<protein>
    <submittedName>
        <fullName evidence="2">Uncharacterized protein</fullName>
    </submittedName>
</protein>
<feature type="compositionally biased region" description="Gly residues" evidence="1">
    <location>
        <begin position="27"/>
        <end position="37"/>
    </location>
</feature>
<reference evidence="2 3" key="1">
    <citation type="submission" date="2012-11" db="EMBL/GenBank/DDBJ databases">
        <authorList>
            <person name="Huguet-Tapia J.C."/>
            <person name="Durkin A.S."/>
            <person name="Pettis G.S."/>
            <person name="Badger J.H."/>
        </authorList>
    </citation>
    <scope>NUCLEOTIDE SEQUENCE [LARGE SCALE GENOMIC DNA]</scope>
    <source>
        <strain evidence="2 3">91-03</strain>
    </source>
</reference>
<keyword evidence="3" id="KW-1185">Reference proteome</keyword>
<dbReference type="EMBL" id="AEJC01000544">
    <property type="protein sequence ID" value="EKX61992.1"/>
    <property type="molecule type" value="Genomic_DNA"/>
</dbReference>
<organism evidence="2 3">
    <name type="scientific">Streptomyces ipomoeae 91-03</name>
    <dbReference type="NCBI Taxonomy" id="698759"/>
    <lineage>
        <taxon>Bacteria</taxon>
        <taxon>Bacillati</taxon>
        <taxon>Actinomycetota</taxon>
        <taxon>Actinomycetes</taxon>
        <taxon>Kitasatosporales</taxon>
        <taxon>Streptomycetaceae</taxon>
        <taxon>Streptomyces</taxon>
    </lineage>
</organism>
<feature type="non-terminal residue" evidence="2">
    <location>
        <position position="1"/>
    </location>
</feature>
<name>L1KN11_9ACTN</name>
<comment type="caution">
    <text evidence="2">The sequence shown here is derived from an EMBL/GenBank/DDBJ whole genome shotgun (WGS) entry which is preliminary data.</text>
</comment>
<accession>L1KN11</accession>